<feature type="transmembrane region" description="Helical" evidence="1">
    <location>
        <begin position="92"/>
        <end position="112"/>
    </location>
</feature>
<dbReference type="InterPro" id="IPR036259">
    <property type="entry name" value="MFS_trans_sf"/>
</dbReference>
<dbReference type="Gene3D" id="1.20.1250.20">
    <property type="entry name" value="MFS general substrate transporter like domains"/>
    <property type="match status" value="1"/>
</dbReference>
<evidence type="ECO:0008006" key="3">
    <source>
        <dbReference type="Google" id="ProtNLM"/>
    </source>
</evidence>
<dbReference type="AlphaFoldDB" id="A0A7S1AD37"/>
<feature type="transmembrane region" description="Helical" evidence="1">
    <location>
        <begin position="28"/>
        <end position="48"/>
    </location>
</feature>
<gene>
    <name evidence="2" type="ORF">NSCI0253_LOCUS24700</name>
</gene>
<keyword evidence="1" id="KW-0812">Transmembrane</keyword>
<feature type="transmembrane region" description="Helical" evidence="1">
    <location>
        <begin position="396"/>
        <end position="417"/>
    </location>
</feature>
<feature type="transmembrane region" description="Helical" evidence="1">
    <location>
        <begin position="192"/>
        <end position="214"/>
    </location>
</feature>
<dbReference type="Pfam" id="PF07690">
    <property type="entry name" value="MFS_1"/>
    <property type="match status" value="1"/>
</dbReference>
<reference evidence="2" key="1">
    <citation type="submission" date="2021-01" db="EMBL/GenBank/DDBJ databases">
        <authorList>
            <person name="Corre E."/>
            <person name="Pelletier E."/>
            <person name="Niang G."/>
            <person name="Scheremetjew M."/>
            <person name="Finn R."/>
            <person name="Kale V."/>
            <person name="Holt S."/>
            <person name="Cochrane G."/>
            <person name="Meng A."/>
            <person name="Brown T."/>
            <person name="Cohen L."/>
        </authorList>
    </citation>
    <scope>NUCLEOTIDE SEQUENCE</scope>
</reference>
<dbReference type="GO" id="GO:0022857">
    <property type="term" value="F:transmembrane transporter activity"/>
    <property type="evidence" value="ECO:0007669"/>
    <property type="project" value="InterPro"/>
</dbReference>
<protein>
    <recommendedName>
        <fullName evidence="3">Nodulin-like domain-containing protein</fullName>
    </recommendedName>
</protein>
<feature type="transmembrane region" description="Helical" evidence="1">
    <location>
        <begin position="124"/>
        <end position="147"/>
    </location>
</feature>
<accession>A0A7S1AD37</accession>
<evidence type="ECO:0000256" key="1">
    <source>
        <dbReference type="SAM" id="Phobius"/>
    </source>
</evidence>
<sequence length="494" mass="53105">MRSERSGLLRQHSVSNVLGISPYSIRRLLLVACCILGVVLYGLVAVFGVLSKDVESYYGLTADEASELYSWMNIGSCAFSFLPGLSFDKLGAVVTMVIGTLLGLSPLMMQLLCGRTFPLSTMPTLAFCYFCFGLAVTFYSMVGSFAPLSAFRKRDSGKVSALVQLSMSLGITVQSFAYKELKSLGGDFMHTYFVYAFCATAICGVLLIVILWVCKPLFELKKRQNDLVDQLTQTTVFFLPDGIDESHHTTDPVVTSEISVEAEEETGASRGLAAAPARCAAPPLQEVPSVWEQVKTSDFIFLSFLFLLPIGFSFSYLDVTSELAQQASVSATLLDTQFGIFNSVGRVATSLPLDYTQHHPVGGANTYILASVIVFSMGLMLLVLPVCEVFGDKSTVFVSSAIMAVGYGGMLGIIPPALRIRFGTANLGVLYGILYIFVGIAVVAWGDLAKTAEGCKGVECFRFYTGGGILGCAICIGAGVAKVIQDVRKKRAPS</sequence>
<feature type="transmembrane region" description="Helical" evidence="1">
    <location>
        <begin position="461"/>
        <end position="484"/>
    </location>
</feature>
<name>A0A7S1AD37_NOCSC</name>
<feature type="transmembrane region" description="Helical" evidence="1">
    <location>
        <begin position="429"/>
        <end position="449"/>
    </location>
</feature>
<feature type="transmembrane region" description="Helical" evidence="1">
    <location>
        <begin position="364"/>
        <end position="384"/>
    </location>
</feature>
<dbReference type="SUPFAM" id="SSF103473">
    <property type="entry name" value="MFS general substrate transporter"/>
    <property type="match status" value="1"/>
</dbReference>
<proteinExistence type="predicted"/>
<organism evidence="2">
    <name type="scientific">Noctiluca scintillans</name>
    <name type="common">Sea sparkle</name>
    <name type="synonym">Red tide dinoflagellate</name>
    <dbReference type="NCBI Taxonomy" id="2966"/>
    <lineage>
        <taxon>Eukaryota</taxon>
        <taxon>Sar</taxon>
        <taxon>Alveolata</taxon>
        <taxon>Dinophyceae</taxon>
        <taxon>Noctilucales</taxon>
        <taxon>Noctilucaceae</taxon>
        <taxon>Noctiluca</taxon>
    </lineage>
</organism>
<dbReference type="InterPro" id="IPR011701">
    <property type="entry name" value="MFS"/>
</dbReference>
<keyword evidence="1" id="KW-0472">Membrane</keyword>
<evidence type="ECO:0000313" key="2">
    <source>
        <dbReference type="EMBL" id="CAD8850350.1"/>
    </source>
</evidence>
<keyword evidence="1" id="KW-1133">Transmembrane helix</keyword>
<dbReference type="EMBL" id="HBFQ01035019">
    <property type="protein sequence ID" value="CAD8850350.1"/>
    <property type="molecule type" value="Transcribed_RNA"/>
</dbReference>